<dbReference type="InterPro" id="IPR039564">
    <property type="entry name" value="Peptidase_C39-like"/>
</dbReference>
<reference evidence="3" key="1">
    <citation type="submission" date="2024-06" db="EMBL/GenBank/DDBJ databases">
        <authorList>
            <person name="Fan A."/>
            <person name="Zhang F.Y."/>
            <person name="Zhang L."/>
        </authorList>
    </citation>
    <scope>NUCLEOTIDE SEQUENCE</scope>
    <source>
        <strain evidence="3">Y61</strain>
    </source>
</reference>
<gene>
    <name evidence="3" type="ORF">ABNN70_01745</name>
</gene>
<feature type="compositionally biased region" description="Low complexity" evidence="1">
    <location>
        <begin position="45"/>
        <end position="54"/>
    </location>
</feature>
<proteinExistence type="predicted"/>
<dbReference type="PANTHER" id="PTHR37806:SF1">
    <property type="entry name" value="PEPTIDASE C39-LIKE DOMAIN-CONTAINING PROTEIN"/>
    <property type="match status" value="1"/>
</dbReference>
<dbReference type="PANTHER" id="PTHR37806">
    <property type="entry name" value="LMO0724 PROTEIN"/>
    <property type="match status" value="1"/>
</dbReference>
<feature type="domain" description="Peptidase C39-like" evidence="2">
    <location>
        <begin position="75"/>
        <end position="236"/>
    </location>
</feature>
<dbReference type="InterPro" id="IPR039563">
    <property type="entry name" value="Peptidase_C39_single_dom"/>
</dbReference>
<feature type="compositionally biased region" description="Basic and acidic residues" evidence="1">
    <location>
        <begin position="35"/>
        <end position="44"/>
    </location>
</feature>
<evidence type="ECO:0000259" key="2">
    <source>
        <dbReference type="Pfam" id="PF13529"/>
    </source>
</evidence>
<dbReference type="AlphaFoldDB" id="A0AAU8IJ93"/>
<organism evidence="3">
    <name type="scientific">Sporolactobacillus sp. Y61</name>
    <dbReference type="NCBI Taxonomy" id="3160863"/>
    <lineage>
        <taxon>Bacteria</taxon>
        <taxon>Bacillati</taxon>
        <taxon>Bacillota</taxon>
        <taxon>Bacilli</taxon>
        <taxon>Bacillales</taxon>
        <taxon>Sporolactobacillaceae</taxon>
        <taxon>Sporolactobacillus</taxon>
    </lineage>
</organism>
<dbReference type="Pfam" id="PF13529">
    <property type="entry name" value="Peptidase_C39_2"/>
    <property type="match status" value="1"/>
</dbReference>
<accession>A0AAU8IJ93</accession>
<protein>
    <submittedName>
        <fullName evidence="3">C39 family peptidase</fullName>
    </submittedName>
</protein>
<evidence type="ECO:0000256" key="1">
    <source>
        <dbReference type="SAM" id="MobiDB-lite"/>
    </source>
</evidence>
<dbReference type="RefSeq" id="WP_353949356.1">
    <property type="nucleotide sequence ID" value="NZ_CP159510.1"/>
</dbReference>
<dbReference type="Gene3D" id="3.90.70.10">
    <property type="entry name" value="Cysteine proteinases"/>
    <property type="match status" value="1"/>
</dbReference>
<name>A0AAU8IJ93_9BACL</name>
<dbReference type="CDD" id="cd02549">
    <property type="entry name" value="Peptidase_C39A"/>
    <property type="match status" value="1"/>
</dbReference>
<evidence type="ECO:0000313" key="3">
    <source>
        <dbReference type="EMBL" id="XCJ18303.1"/>
    </source>
</evidence>
<sequence>MPSQGRVFALMLLIVFFCIMLVLGETGLVEVVGDSRADPEDHPQQDPQQDPQQENPIKQFVNHVYDGPDVEKKLSAPHIRQLPELPNGCEVTSLTMLLRDAGVVTDKMKLAGEMKKVPFQAGRYMGNPNEGFVGNMYRGDRNHPGFAVYHGPVAELAEKYLGNRVHDFSGSSWTDVEKEISSGNPVWVITSIQFRPVPDSAWRNWHTEEGDIRITFQEHSVLVTGYDREHIFFNDPLADHEGSQSEKAAFIEAWEQFGNQAISIR</sequence>
<feature type="region of interest" description="Disordered" evidence="1">
    <location>
        <begin position="35"/>
        <end position="54"/>
    </location>
</feature>
<dbReference type="EMBL" id="CP159510">
    <property type="protein sequence ID" value="XCJ18303.1"/>
    <property type="molecule type" value="Genomic_DNA"/>
</dbReference>